<feature type="non-terminal residue" evidence="1">
    <location>
        <position position="1"/>
    </location>
</feature>
<reference evidence="1" key="1">
    <citation type="submission" date="2021-04" db="EMBL/GenBank/DDBJ databases">
        <authorList>
            <consortium name="Molecular Ecology Group"/>
        </authorList>
    </citation>
    <scope>NUCLEOTIDE SEQUENCE</scope>
</reference>
<evidence type="ECO:0000313" key="1">
    <source>
        <dbReference type="EMBL" id="CAG5117575.1"/>
    </source>
</evidence>
<dbReference type="EMBL" id="CAJHNH020000424">
    <property type="protein sequence ID" value="CAG5117575.1"/>
    <property type="molecule type" value="Genomic_DNA"/>
</dbReference>
<evidence type="ECO:0000313" key="2">
    <source>
        <dbReference type="Proteomes" id="UP000678393"/>
    </source>
</evidence>
<dbReference type="Proteomes" id="UP000678393">
    <property type="component" value="Unassembled WGS sequence"/>
</dbReference>
<sequence length="79" mass="8365">LLHLATCQTATSVAAPVEYPVKADVTATVMAMLQGYGYSGKPTDPNIQEMVAMLMNGTVPTEVDLMRLGVIPRATQPST</sequence>
<dbReference type="AlphaFoldDB" id="A0A8S3YQ43"/>
<dbReference type="OrthoDB" id="10502378at2759"/>
<accession>A0A8S3YQ43</accession>
<gene>
    <name evidence="1" type="ORF">CUNI_LOCUS3133</name>
</gene>
<proteinExistence type="predicted"/>
<comment type="caution">
    <text evidence="1">The sequence shown here is derived from an EMBL/GenBank/DDBJ whole genome shotgun (WGS) entry which is preliminary data.</text>
</comment>
<name>A0A8S3YQ43_9EUPU</name>
<keyword evidence="2" id="KW-1185">Reference proteome</keyword>
<feature type="non-terminal residue" evidence="1">
    <location>
        <position position="79"/>
    </location>
</feature>
<protein>
    <submittedName>
        <fullName evidence="1">Uncharacterized protein</fullName>
    </submittedName>
</protein>
<organism evidence="1 2">
    <name type="scientific">Candidula unifasciata</name>
    <dbReference type="NCBI Taxonomy" id="100452"/>
    <lineage>
        <taxon>Eukaryota</taxon>
        <taxon>Metazoa</taxon>
        <taxon>Spiralia</taxon>
        <taxon>Lophotrochozoa</taxon>
        <taxon>Mollusca</taxon>
        <taxon>Gastropoda</taxon>
        <taxon>Heterobranchia</taxon>
        <taxon>Euthyneura</taxon>
        <taxon>Panpulmonata</taxon>
        <taxon>Eupulmonata</taxon>
        <taxon>Stylommatophora</taxon>
        <taxon>Helicina</taxon>
        <taxon>Helicoidea</taxon>
        <taxon>Geomitridae</taxon>
        <taxon>Candidula</taxon>
    </lineage>
</organism>